<protein>
    <submittedName>
        <fullName evidence="1">Uncharacterized protein</fullName>
    </submittedName>
</protein>
<proteinExistence type="predicted"/>
<dbReference type="EMBL" id="VAUP01000015">
    <property type="protein sequence ID" value="TLX43908.1"/>
    <property type="molecule type" value="Genomic_DNA"/>
</dbReference>
<dbReference type="RefSeq" id="WP_138398817.1">
    <property type="nucleotide sequence ID" value="NZ_JBAFVI010000001.1"/>
</dbReference>
<dbReference type="Pfam" id="PF20289">
    <property type="entry name" value="MComp1"/>
    <property type="match status" value="1"/>
</dbReference>
<name>A0A6C1KHZ1_XANAU</name>
<accession>A0A6C1KHZ1</accession>
<organism evidence="1 2">
    <name type="scientific">Xanthobacter autotrophicus</name>
    <dbReference type="NCBI Taxonomy" id="280"/>
    <lineage>
        <taxon>Bacteria</taxon>
        <taxon>Pseudomonadati</taxon>
        <taxon>Pseudomonadota</taxon>
        <taxon>Alphaproteobacteria</taxon>
        <taxon>Hyphomicrobiales</taxon>
        <taxon>Xanthobacteraceae</taxon>
        <taxon>Xanthobacter</taxon>
    </lineage>
</organism>
<reference evidence="1 2" key="1">
    <citation type="submission" date="2019-05" db="EMBL/GenBank/DDBJ databases">
        <authorList>
            <person name="Zhou X."/>
        </authorList>
    </citation>
    <scope>NUCLEOTIDE SEQUENCE [LARGE SCALE GENOMIC DNA]</scope>
    <source>
        <strain evidence="1 2">DSM 432</strain>
    </source>
</reference>
<sequence length="191" mass="20850">MDDYAARSFPSSNDDISPVKSGEVVGLQLGSYPVLAATLQLNDRAALTARLKALHGQVVIARSYMRPAEVINAHLFLCATESGVGDWESIVDIAERDESVCRKVVWVPALDDLDKSFDAFVARTFLARPWDGDDAVLDAPLDHNRHVVRSALIAAGLDPAMATRWEQLIDKTTDDPDVLVAKLVALMEPKP</sequence>
<comment type="caution">
    <text evidence="1">The sequence shown here is derived from an EMBL/GenBank/DDBJ whole genome shotgun (WGS) entry which is preliminary data.</text>
</comment>
<dbReference type="InterPro" id="IPR046905">
    <property type="entry name" value="ABC-3C_MC1"/>
</dbReference>
<dbReference type="GeneID" id="95773271"/>
<dbReference type="AlphaFoldDB" id="A0A6C1KHZ1"/>
<evidence type="ECO:0000313" key="1">
    <source>
        <dbReference type="EMBL" id="TLX43908.1"/>
    </source>
</evidence>
<dbReference type="Proteomes" id="UP000305131">
    <property type="component" value="Unassembled WGS sequence"/>
</dbReference>
<gene>
    <name evidence="1" type="ORF">FBQ73_07370</name>
</gene>
<evidence type="ECO:0000313" key="2">
    <source>
        <dbReference type="Proteomes" id="UP000305131"/>
    </source>
</evidence>
<dbReference type="OrthoDB" id="7061192at2"/>